<proteinExistence type="predicted"/>
<feature type="region of interest" description="Disordered" evidence="1">
    <location>
        <begin position="1"/>
        <end position="43"/>
    </location>
</feature>
<dbReference type="PATRIC" id="fig|1160705.3.peg.4523"/>
<reference evidence="2 3" key="1">
    <citation type="journal article" date="2013" name="Genome Announc.">
        <title>Draft Genome Sequence of Streptomyces viridochromogenes Strain Tu57, Producer of Avilamycin.</title>
        <authorList>
            <person name="Gruning B.A."/>
            <person name="Erxleben A."/>
            <person name="Hahnlein A."/>
            <person name="Gunther S."/>
        </authorList>
    </citation>
    <scope>NUCLEOTIDE SEQUENCE [LARGE SCALE GENOMIC DNA]</scope>
    <source>
        <strain evidence="2 3">Tue57</strain>
    </source>
</reference>
<accession>L8PAA1</accession>
<evidence type="ECO:0000313" key="3">
    <source>
        <dbReference type="Proteomes" id="UP000011205"/>
    </source>
</evidence>
<dbReference type="Proteomes" id="UP000011205">
    <property type="component" value="Unassembled WGS sequence"/>
</dbReference>
<evidence type="ECO:0000256" key="1">
    <source>
        <dbReference type="SAM" id="MobiDB-lite"/>
    </source>
</evidence>
<name>L8PAA1_STRVR</name>
<protein>
    <submittedName>
        <fullName evidence="2">Uncharacterized protein</fullName>
    </submittedName>
</protein>
<gene>
    <name evidence="2" type="ORF">STVIR_4575</name>
</gene>
<dbReference type="EMBL" id="AMLP01000134">
    <property type="protein sequence ID" value="ELS54516.1"/>
    <property type="molecule type" value="Genomic_DNA"/>
</dbReference>
<evidence type="ECO:0000313" key="2">
    <source>
        <dbReference type="EMBL" id="ELS54516.1"/>
    </source>
</evidence>
<organism evidence="2 3">
    <name type="scientific">Streptomyces viridochromogenes Tue57</name>
    <dbReference type="NCBI Taxonomy" id="1160705"/>
    <lineage>
        <taxon>Bacteria</taxon>
        <taxon>Bacillati</taxon>
        <taxon>Actinomycetota</taxon>
        <taxon>Actinomycetes</taxon>
        <taxon>Kitasatosporales</taxon>
        <taxon>Streptomycetaceae</taxon>
        <taxon>Streptomyces</taxon>
    </lineage>
</organism>
<sequence>MRTSRTVGSGMRLRTPSCSSTSDPSSGHSAPERPRRATEGTGAGVLDVVMAERQRRDHVAVPDFDHLNFCTSVRDIGHVSETAIDIS</sequence>
<comment type="caution">
    <text evidence="2">The sequence shown here is derived from an EMBL/GenBank/DDBJ whole genome shotgun (WGS) entry which is preliminary data.</text>
</comment>
<feature type="compositionally biased region" description="Low complexity" evidence="1">
    <location>
        <begin position="16"/>
        <end position="29"/>
    </location>
</feature>
<dbReference type="AlphaFoldDB" id="L8PAA1"/>